<comment type="caution">
    <text evidence="7">The sequence shown here is derived from an EMBL/GenBank/DDBJ whole genome shotgun (WGS) entry which is preliminary data.</text>
</comment>
<evidence type="ECO:0000256" key="4">
    <source>
        <dbReference type="ARBA" id="ARBA00023163"/>
    </source>
</evidence>
<dbReference type="Proteomes" id="UP000260862">
    <property type="component" value="Unassembled WGS sequence"/>
</dbReference>
<dbReference type="GO" id="GO:0003677">
    <property type="term" value="F:DNA binding"/>
    <property type="evidence" value="ECO:0007669"/>
    <property type="project" value="InterPro"/>
</dbReference>
<comment type="similarity">
    <text evidence="1">Belongs to the sigma-70 factor family. ECF subfamily.</text>
</comment>
<name>A0A3E4N615_9BACT</name>
<dbReference type="Gene3D" id="1.10.1740.10">
    <property type="match status" value="1"/>
</dbReference>
<dbReference type="InterPro" id="IPR013324">
    <property type="entry name" value="RNA_pol_sigma_r3/r4-like"/>
</dbReference>
<dbReference type="GO" id="GO:0006352">
    <property type="term" value="P:DNA-templated transcription initiation"/>
    <property type="evidence" value="ECO:0007669"/>
    <property type="project" value="InterPro"/>
</dbReference>
<dbReference type="CDD" id="cd06171">
    <property type="entry name" value="Sigma70_r4"/>
    <property type="match status" value="1"/>
</dbReference>
<dbReference type="InterPro" id="IPR007627">
    <property type="entry name" value="RNA_pol_sigma70_r2"/>
</dbReference>
<dbReference type="PANTHER" id="PTHR43133:SF46">
    <property type="entry name" value="RNA POLYMERASE SIGMA-70 FACTOR ECF SUBFAMILY"/>
    <property type="match status" value="1"/>
</dbReference>
<evidence type="ECO:0000259" key="6">
    <source>
        <dbReference type="Pfam" id="PF08281"/>
    </source>
</evidence>
<keyword evidence="2" id="KW-0805">Transcription regulation</keyword>
<dbReference type="AlphaFoldDB" id="A0A3E4N615"/>
<organism evidence="7 8">
    <name type="scientific">Phocaeicola plebeius</name>
    <dbReference type="NCBI Taxonomy" id="310297"/>
    <lineage>
        <taxon>Bacteria</taxon>
        <taxon>Pseudomonadati</taxon>
        <taxon>Bacteroidota</taxon>
        <taxon>Bacteroidia</taxon>
        <taxon>Bacteroidales</taxon>
        <taxon>Bacteroidaceae</taxon>
        <taxon>Phocaeicola</taxon>
    </lineage>
</organism>
<reference evidence="7 8" key="1">
    <citation type="submission" date="2018-08" db="EMBL/GenBank/DDBJ databases">
        <title>A genome reference for cultivated species of the human gut microbiota.</title>
        <authorList>
            <person name="Zou Y."/>
            <person name="Xue W."/>
            <person name="Luo G."/>
        </authorList>
    </citation>
    <scope>NUCLEOTIDE SEQUENCE [LARGE SCALE GENOMIC DNA]</scope>
    <source>
        <strain evidence="7 8">TF10-3AC</strain>
    </source>
</reference>
<dbReference type="InterPro" id="IPR014327">
    <property type="entry name" value="RNA_pol_sigma70_bacteroid"/>
</dbReference>
<evidence type="ECO:0000256" key="2">
    <source>
        <dbReference type="ARBA" id="ARBA00023015"/>
    </source>
</evidence>
<keyword evidence="4" id="KW-0804">Transcription</keyword>
<dbReference type="NCBIfam" id="TIGR02937">
    <property type="entry name" value="sigma70-ECF"/>
    <property type="match status" value="1"/>
</dbReference>
<keyword evidence="3" id="KW-0731">Sigma factor</keyword>
<dbReference type="InterPro" id="IPR013325">
    <property type="entry name" value="RNA_pol_sigma_r2"/>
</dbReference>
<feature type="domain" description="RNA polymerase sigma factor 70 region 4 type 2" evidence="6">
    <location>
        <begin position="115"/>
        <end position="166"/>
    </location>
</feature>
<evidence type="ECO:0000256" key="3">
    <source>
        <dbReference type="ARBA" id="ARBA00023082"/>
    </source>
</evidence>
<gene>
    <name evidence="7" type="ORF">DXD04_04680</name>
</gene>
<proteinExistence type="inferred from homology"/>
<sequence>MRIYQSHLYMDINTKIFRDNFLQYYRPLCLFALHYLKDIDDAEDTVQDCFMELWKRKEKGFEVSGLKSYLYSMVRNRCIDILKKDSLIDGNVQPSDLEEILSDEECEEWSYEEARIWTAIEALPEKCKEVFLLAKRDGMKYEEIAVRLHISVNTVKNQVSKALKTLKEGVRKVYLFFFG</sequence>
<dbReference type="Gene3D" id="1.10.10.10">
    <property type="entry name" value="Winged helix-like DNA-binding domain superfamily/Winged helix DNA-binding domain"/>
    <property type="match status" value="1"/>
</dbReference>
<dbReference type="Pfam" id="PF08281">
    <property type="entry name" value="Sigma70_r4_2"/>
    <property type="match status" value="1"/>
</dbReference>
<dbReference type="InterPro" id="IPR013249">
    <property type="entry name" value="RNA_pol_sigma70_r4_t2"/>
</dbReference>
<dbReference type="SUPFAM" id="SSF88659">
    <property type="entry name" value="Sigma3 and sigma4 domains of RNA polymerase sigma factors"/>
    <property type="match status" value="1"/>
</dbReference>
<evidence type="ECO:0000256" key="1">
    <source>
        <dbReference type="ARBA" id="ARBA00010641"/>
    </source>
</evidence>
<evidence type="ECO:0000313" key="7">
    <source>
        <dbReference type="EMBL" id="RGK57215.1"/>
    </source>
</evidence>
<dbReference type="InterPro" id="IPR014284">
    <property type="entry name" value="RNA_pol_sigma-70_dom"/>
</dbReference>
<dbReference type="GO" id="GO:0016987">
    <property type="term" value="F:sigma factor activity"/>
    <property type="evidence" value="ECO:0007669"/>
    <property type="project" value="UniProtKB-KW"/>
</dbReference>
<evidence type="ECO:0000313" key="8">
    <source>
        <dbReference type="Proteomes" id="UP000260862"/>
    </source>
</evidence>
<evidence type="ECO:0000259" key="5">
    <source>
        <dbReference type="Pfam" id="PF04542"/>
    </source>
</evidence>
<dbReference type="EMBL" id="QSQT01000006">
    <property type="protein sequence ID" value="RGK57215.1"/>
    <property type="molecule type" value="Genomic_DNA"/>
</dbReference>
<feature type="domain" description="RNA polymerase sigma-70 region 2" evidence="5">
    <location>
        <begin position="22"/>
        <end position="85"/>
    </location>
</feature>
<accession>A0A3E4N615</accession>
<dbReference type="Pfam" id="PF04542">
    <property type="entry name" value="Sigma70_r2"/>
    <property type="match status" value="1"/>
</dbReference>
<dbReference type="RefSeq" id="WP_117671298.1">
    <property type="nucleotide sequence ID" value="NZ_CATWOP010000002.1"/>
</dbReference>
<dbReference type="InterPro" id="IPR036388">
    <property type="entry name" value="WH-like_DNA-bd_sf"/>
</dbReference>
<keyword evidence="8" id="KW-1185">Reference proteome</keyword>
<dbReference type="PANTHER" id="PTHR43133">
    <property type="entry name" value="RNA POLYMERASE ECF-TYPE SIGMA FACTO"/>
    <property type="match status" value="1"/>
</dbReference>
<dbReference type="InterPro" id="IPR039425">
    <property type="entry name" value="RNA_pol_sigma-70-like"/>
</dbReference>
<protein>
    <submittedName>
        <fullName evidence="7">RNA polymerase sigma-70 factor</fullName>
    </submittedName>
</protein>
<dbReference type="NCBIfam" id="TIGR02985">
    <property type="entry name" value="Sig70_bacteroi1"/>
    <property type="match status" value="1"/>
</dbReference>
<dbReference type="SUPFAM" id="SSF88946">
    <property type="entry name" value="Sigma2 domain of RNA polymerase sigma factors"/>
    <property type="match status" value="1"/>
</dbReference>